<dbReference type="Proteomes" id="UP000237647">
    <property type="component" value="Unassembled WGS sequence"/>
</dbReference>
<proteinExistence type="predicted"/>
<gene>
    <name evidence="1" type="ORF">B0H98_106184</name>
</gene>
<dbReference type="Pfam" id="PF07963">
    <property type="entry name" value="N_methyl"/>
    <property type="match status" value="1"/>
</dbReference>
<dbReference type="RefSeq" id="WP_106375236.1">
    <property type="nucleotide sequence ID" value="NZ_PVTK01000006.1"/>
</dbReference>
<dbReference type="InterPro" id="IPR012902">
    <property type="entry name" value="N_methyl_site"/>
</dbReference>
<protein>
    <submittedName>
        <fullName evidence="1">Type IV pilus assembly protein PilV</fullName>
    </submittedName>
</protein>
<keyword evidence="2" id="KW-1185">Reference proteome</keyword>
<evidence type="ECO:0000313" key="2">
    <source>
        <dbReference type="Proteomes" id="UP000237647"/>
    </source>
</evidence>
<dbReference type="NCBIfam" id="TIGR02532">
    <property type="entry name" value="IV_pilin_GFxxxE"/>
    <property type="match status" value="1"/>
</dbReference>
<organism evidence="1 2">
    <name type="scientific">Vreelandella songnenensis</name>
    <dbReference type="NCBI Taxonomy" id="1176243"/>
    <lineage>
        <taxon>Bacteria</taxon>
        <taxon>Pseudomonadati</taxon>
        <taxon>Pseudomonadota</taxon>
        <taxon>Gammaproteobacteria</taxon>
        <taxon>Oceanospirillales</taxon>
        <taxon>Halomonadaceae</taxon>
        <taxon>Vreelandella</taxon>
    </lineage>
</organism>
<dbReference type="OrthoDB" id="6194160at2"/>
<reference evidence="1 2" key="1">
    <citation type="submission" date="2018-03" db="EMBL/GenBank/DDBJ databases">
        <title>Genomic Encyclopedia of Type Strains, Phase III (KMG-III): the genomes of soil and plant-associated and newly described type strains.</title>
        <authorList>
            <person name="Whitman W."/>
        </authorList>
    </citation>
    <scope>NUCLEOTIDE SEQUENCE [LARGE SCALE GENOMIC DNA]</scope>
    <source>
        <strain evidence="1 2">CGMCC 1.12152</strain>
    </source>
</reference>
<comment type="caution">
    <text evidence="1">The sequence shown here is derived from an EMBL/GenBank/DDBJ whole genome shotgun (WGS) entry which is preliminary data.</text>
</comment>
<name>A0A2T0V272_9GAMM</name>
<dbReference type="AlphaFoldDB" id="A0A2T0V272"/>
<dbReference type="EMBL" id="PVTK01000006">
    <property type="protein sequence ID" value="PRY64272.1"/>
    <property type="molecule type" value="Genomic_DNA"/>
</dbReference>
<accession>A0A2T0V272</accession>
<sequence length="139" mass="15239">MARQAGFTLIEALIALALLAFGLMGVAAMQLTSLHSAVAGFQSSQASLAAIDAQERAWSRLSRRQSCRRIDMTALESDWQTQWFDGPHAPLEQATGSLRRAFMESGCELTVSIVTKARDSDRADERFDYVFILPTLGEG</sequence>
<dbReference type="PROSITE" id="PS00409">
    <property type="entry name" value="PROKAR_NTER_METHYL"/>
    <property type="match status" value="1"/>
</dbReference>
<evidence type="ECO:0000313" key="1">
    <source>
        <dbReference type="EMBL" id="PRY64272.1"/>
    </source>
</evidence>